<dbReference type="HAMAP" id="MF_01057">
    <property type="entry name" value="tRNA_methyltr_TrmB"/>
    <property type="match status" value="1"/>
</dbReference>
<dbReference type="PROSITE" id="PS51625">
    <property type="entry name" value="SAM_MT_TRMB"/>
    <property type="match status" value="1"/>
</dbReference>
<comment type="function">
    <text evidence="2 9">Catalyzes the formation of N(7)-methylguanine at position 46 (m7G46) in tRNA.</text>
</comment>
<dbReference type="GO" id="GO:0008176">
    <property type="term" value="F:tRNA (guanine(46)-N7)-methyltransferase activity"/>
    <property type="evidence" value="ECO:0007669"/>
    <property type="project" value="UniProtKB-UniRule"/>
</dbReference>
<dbReference type="NCBIfam" id="NF001080">
    <property type="entry name" value="PRK00121.2-2"/>
    <property type="match status" value="1"/>
</dbReference>
<evidence type="ECO:0000256" key="5">
    <source>
        <dbReference type="ARBA" id="ARBA00022691"/>
    </source>
</evidence>
<evidence type="ECO:0000256" key="7">
    <source>
        <dbReference type="ARBA" id="ARBA00060552"/>
    </source>
</evidence>
<dbReference type="NCBIfam" id="TIGR00091">
    <property type="entry name" value="tRNA (guanosine(46)-N7)-methyltransferase TrmB"/>
    <property type="match status" value="1"/>
</dbReference>
<dbReference type="InterPro" id="IPR029063">
    <property type="entry name" value="SAM-dependent_MTases_sf"/>
</dbReference>
<dbReference type="CDD" id="cd02440">
    <property type="entry name" value="AdoMet_MTases"/>
    <property type="match status" value="1"/>
</dbReference>
<comment type="catalytic activity">
    <reaction evidence="1 9">
        <text>guanosine(46) in tRNA + S-adenosyl-L-methionine = N(7)-methylguanosine(46) in tRNA + S-adenosyl-L-homocysteine</text>
        <dbReference type="Rhea" id="RHEA:42708"/>
        <dbReference type="Rhea" id="RHEA-COMP:10188"/>
        <dbReference type="Rhea" id="RHEA-COMP:10189"/>
        <dbReference type="ChEBI" id="CHEBI:57856"/>
        <dbReference type="ChEBI" id="CHEBI:59789"/>
        <dbReference type="ChEBI" id="CHEBI:74269"/>
        <dbReference type="ChEBI" id="CHEBI:74480"/>
        <dbReference type="EC" id="2.1.1.33"/>
    </reaction>
</comment>
<comment type="similarity">
    <text evidence="8 9">Belongs to the class I-like SAM-binding methyltransferase superfamily. TrmB family.</text>
</comment>
<feature type="binding site" evidence="9">
    <location>
        <position position="44"/>
    </location>
    <ligand>
        <name>S-adenosyl-L-methionine</name>
        <dbReference type="ChEBI" id="CHEBI:59789"/>
    </ligand>
</feature>
<feature type="binding site" evidence="9">
    <location>
        <begin position="193"/>
        <end position="196"/>
    </location>
    <ligand>
        <name>substrate</name>
    </ligand>
</feature>
<dbReference type="PANTHER" id="PTHR23417">
    <property type="entry name" value="3-DEOXY-D-MANNO-OCTULOSONIC-ACID TRANSFERASE/TRNA GUANINE-N 7 - -METHYLTRANSFERASE"/>
    <property type="match status" value="1"/>
</dbReference>
<feature type="binding site" evidence="9">
    <location>
        <position position="96"/>
    </location>
    <ligand>
        <name>S-adenosyl-L-methionine</name>
        <dbReference type="ChEBI" id="CHEBI:59789"/>
    </ligand>
</feature>
<keyword evidence="6 9" id="KW-0819">tRNA processing</keyword>
<protein>
    <recommendedName>
        <fullName evidence="9">tRNA (guanine-N(7)-)-methyltransferase</fullName>
        <ecNumber evidence="9">2.1.1.33</ecNumber>
    </recommendedName>
    <alternativeName>
        <fullName evidence="9">tRNA (guanine(46)-N(7))-methyltransferase</fullName>
    </alternativeName>
    <alternativeName>
        <fullName evidence="9">tRNA(m7G46)-methyltransferase</fullName>
    </alternativeName>
</protein>
<name>A0AAU9D7Z8_9LACO</name>
<accession>A0AAU9D7Z8</accession>
<dbReference type="EC" id="2.1.1.33" evidence="9"/>
<dbReference type="KEGG" id="xap:XA3_09520"/>
<comment type="pathway">
    <text evidence="7 9">tRNA modification; N(7)-methylguanine-tRNA biosynthesis.</text>
</comment>
<keyword evidence="5 9" id="KW-0949">S-adenosyl-L-methionine</keyword>
<dbReference type="Proteomes" id="UP001321861">
    <property type="component" value="Chromosome"/>
</dbReference>
<sequence length="221" mass="25940">MRIKRRPWADELYAENQDLFRKFPYDLRGKWHEVFKNNQPIELEIGAGKGGFITQLAQNNPNKNYIALEINEMALAYLLRKQAEKRLTNLFLVVGNADEVGQYFAEGEVSNLYLNFSDPWPKSKHEKRRLTAPNFLRKYHQILATDATIQFKTDNQGLFIYSITTMANEPEVLIDKINFDLHHSDDNVGNIRTEYEQKFADKGQPIYLLKSHFKEEKNERI</sequence>
<evidence type="ECO:0000256" key="3">
    <source>
        <dbReference type="ARBA" id="ARBA00022603"/>
    </source>
</evidence>
<dbReference type="EMBL" id="AP026802">
    <property type="protein sequence ID" value="BDR58511.1"/>
    <property type="molecule type" value="Genomic_DNA"/>
</dbReference>
<evidence type="ECO:0000256" key="1">
    <source>
        <dbReference type="ARBA" id="ARBA00000142"/>
    </source>
</evidence>
<dbReference type="PANTHER" id="PTHR23417:SF14">
    <property type="entry name" value="PENTACOTRIPEPTIDE-REPEAT REGION OF PRORP DOMAIN-CONTAINING PROTEIN"/>
    <property type="match status" value="1"/>
</dbReference>
<dbReference type="FunFam" id="3.40.50.150:FF:000035">
    <property type="entry name" value="tRNA (guanine-N(7)-)-methyltransferase"/>
    <property type="match status" value="1"/>
</dbReference>
<keyword evidence="11" id="KW-1185">Reference proteome</keyword>
<evidence type="ECO:0000256" key="6">
    <source>
        <dbReference type="ARBA" id="ARBA00022694"/>
    </source>
</evidence>
<evidence type="ECO:0000313" key="11">
    <source>
        <dbReference type="Proteomes" id="UP001321861"/>
    </source>
</evidence>
<keyword evidence="3 9" id="KW-0489">Methyltransferase</keyword>
<dbReference type="InterPro" id="IPR003358">
    <property type="entry name" value="tRNA_(Gua-N-7)_MeTrfase_Trmb"/>
</dbReference>
<dbReference type="Gene3D" id="3.40.50.150">
    <property type="entry name" value="Vaccinia Virus protein VP39"/>
    <property type="match status" value="1"/>
</dbReference>
<evidence type="ECO:0000256" key="8">
    <source>
        <dbReference type="ARBA" id="ARBA00060767"/>
    </source>
</evidence>
<gene>
    <name evidence="9 10" type="primary">trmB</name>
    <name evidence="10" type="ORF">XA3_09520</name>
</gene>
<proteinExistence type="inferred from homology"/>
<dbReference type="Pfam" id="PF02390">
    <property type="entry name" value="Methyltransf_4"/>
    <property type="match status" value="1"/>
</dbReference>
<feature type="binding site" evidence="9">
    <location>
        <position position="69"/>
    </location>
    <ligand>
        <name>S-adenosyl-L-methionine</name>
        <dbReference type="ChEBI" id="CHEBI:59789"/>
    </ligand>
</feature>
<dbReference type="AlphaFoldDB" id="A0AAU9D7Z8"/>
<dbReference type="SUPFAM" id="SSF53335">
    <property type="entry name" value="S-adenosyl-L-methionine-dependent methyltransferases"/>
    <property type="match status" value="1"/>
</dbReference>
<evidence type="ECO:0000256" key="2">
    <source>
        <dbReference type="ARBA" id="ARBA00003015"/>
    </source>
</evidence>
<feature type="binding site" evidence="9">
    <location>
        <position position="118"/>
    </location>
    <ligand>
        <name>S-adenosyl-L-methionine</name>
        <dbReference type="ChEBI" id="CHEBI:59789"/>
    </ligand>
</feature>
<evidence type="ECO:0000256" key="9">
    <source>
        <dbReference type="HAMAP-Rule" id="MF_01057"/>
    </source>
</evidence>
<dbReference type="InterPro" id="IPR055361">
    <property type="entry name" value="tRNA_methyltr_TrmB_bact"/>
</dbReference>
<feature type="binding site" evidence="9">
    <location>
        <position position="122"/>
    </location>
    <ligand>
        <name>substrate</name>
    </ligand>
</feature>
<dbReference type="GO" id="GO:0043527">
    <property type="term" value="C:tRNA methyltransferase complex"/>
    <property type="evidence" value="ECO:0007669"/>
    <property type="project" value="TreeGrafter"/>
</dbReference>
<feature type="region of interest" description="Interaction with RNA" evidence="9">
    <location>
        <begin position="124"/>
        <end position="129"/>
    </location>
</feature>
<reference evidence="10 11" key="1">
    <citation type="journal article" date="2023" name="Microbiol. Spectr.">
        <title>Symbiosis of Carpenter Bees with Uncharacterized Lactic Acid Bacteria Showing NAD Auxotrophy.</title>
        <authorList>
            <person name="Kawasaki S."/>
            <person name="Ozawa K."/>
            <person name="Mori T."/>
            <person name="Yamamoto A."/>
            <person name="Ito M."/>
            <person name="Ohkuma M."/>
            <person name="Sakamoto M."/>
            <person name="Matsutani M."/>
        </authorList>
    </citation>
    <scope>NUCLEOTIDE SEQUENCE [LARGE SCALE GENOMIC DNA]</scope>
    <source>
        <strain evidence="10 11">XA3</strain>
    </source>
</reference>
<dbReference type="RefSeq" id="WP_317636410.1">
    <property type="nucleotide sequence ID" value="NZ_AP026802.1"/>
</dbReference>
<keyword evidence="4 9" id="KW-0808">Transferase</keyword>
<evidence type="ECO:0000313" key="10">
    <source>
        <dbReference type="EMBL" id="BDR58511.1"/>
    </source>
</evidence>
<organism evidence="10 11">
    <name type="scientific">Xylocopilactobacillus apicola</name>
    <dbReference type="NCBI Taxonomy" id="2932184"/>
    <lineage>
        <taxon>Bacteria</taxon>
        <taxon>Bacillati</taxon>
        <taxon>Bacillota</taxon>
        <taxon>Bacilli</taxon>
        <taxon>Lactobacillales</taxon>
        <taxon>Lactobacillaceae</taxon>
        <taxon>Xylocopilactobacillus</taxon>
    </lineage>
</organism>
<evidence type="ECO:0000256" key="4">
    <source>
        <dbReference type="ARBA" id="ARBA00022679"/>
    </source>
</evidence>
<feature type="binding site" evidence="9">
    <location>
        <position position="154"/>
    </location>
    <ligand>
        <name>substrate</name>
    </ligand>
</feature>